<dbReference type="PRINTS" id="PR01346">
    <property type="entry name" value="HELNAPAPROT"/>
</dbReference>
<dbReference type="RefSeq" id="WP_047007250.1">
    <property type="nucleotide sequence ID" value="NZ_CP018097.1"/>
</dbReference>
<evidence type="ECO:0000256" key="1">
    <source>
        <dbReference type="ARBA" id="ARBA00009497"/>
    </source>
</evidence>
<dbReference type="InterPro" id="IPR012347">
    <property type="entry name" value="Ferritin-like"/>
</dbReference>
<dbReference type="EMBL" id="LBHC01000002">
    <property type="protein sequence ID" value="KLE31899.1"/>
    <property type="molecule type" value="Genomic_DNA"/>
</dbReference>
<dbReference type="CDD" id="cd01043">
    <property type="entry name" value="DPS"/>
    <property type="match status" value="1"/>
</dbReference>
<dbReference type="Gene3D" id="1.20.1260.10">
    <property type="match status" value="1"/>
</dbReference>
<sequence>MADSGDNSKTALIDGLNGLLADYTALYFKTKHFHWHVTGPRFRDLHLLFDEHAIEIRDQIDIIGERVRKNGAMTLTSIGSVAKATQIADQDRTDLSAEDMVRELRDDNAKLVKSLKELKTHAEEVGDNATDGLIDDWTDQAEERVWFLSSTLQ</sequence>
<protein>
    <submittedName>
        <fullName evidence="4">DNA-binding protein</fullName>
    </submittedName>
</protein>
<dbReference type="PIRSF" id="PIRSF005900">
    <property type="entry name" value="Dps"/>
    <property type="match status" value="1"/>
</dbReference>
<gene>
    <name evidence="4" type="ORF">AAW01_10635</name>
</gene>
<keyword evidence="4" id="KW-0238">DNA-binding</keyword>
<evidence type="ECO:0000313" key="5">
    <source>
        <dbReference type="Proteomes" id="UP000053070"/>
    </source>
</evidence>
<accession>A0A0G9MMR0</accession>
<dbReference type="OrthoDB" id="9797687at2"/>
<dbReference type="KEGG" id="egn:BMF35_a1126"/>
<evidence type="ECO:0000313" key="4">
    <source>
        <dbReference type="EMBL" id="KLE31899.1"/>
    </source>
</evidence>
<comment type="similarity">
    <text evidence="1 2">Belongs to the Dps family.</text>
</comment>
<dbReference type="GO" id="GO:0008199">
    <property type="term" value="F:ferric iron binding"/>
    <property type="evidence" value="ECO:0007669"/>
    <property type="project" value="InterPro"/>
</dbReference>
<comment type="caution">
    <text evidence="4">The sequence shown here is derived from an EMBL/GenBank/DDBJ whole genome shotgun (WGS) entry which is preliminary data.</text>
</comment>
<reference evidence="4 5" key="1">
    <citation type="submission" date="2015-04" db="EMBL/GenBank/DDBJ databases">
        <title>The draft genome sequence of Erythrobacr gangjinensis K7-2.</title>
        <authorList>
            <person name="Zhuang L."/>
            <person name="Liu Y."/>
            <person name="Shao Z."/>
        </authorList>
    </citation>
    <scope>NUCLEOTIDE SEQUENCE [LARGE SCALE GENOMIC DNA]</scope>
    <source>
        <strain evidence="4 5">K7-2</strain>
    </source>
</reference>
<dbReference type="PROSITE" id="PS00818">
    <property type="entry name" value="DPS_1"/>
    <property type="match status" value="1"/>
</dbReference>
<feature type="domain" description="Ferritin/DPS" evidence="3">
    <location>
        <begin position="13"/>
        <end position="153"/>
    </location>
</feature>
<proteinExistence type="inferred from homology"/>
<dbReference type="InterPro" id="IPR002177">
    <property type="entry name" value="DPS_DNA-bd"/>
</dbReference>
<dbReference type="GO" id="GO:0016722">
    <property type="term" value="F:oxidoreductase activity, acting on metal ions"/>
    <property type="evidence" value="ECO:0007669"/>
    <property type="project" value="InterPro"/>
</dbReference>
<dbReference type="PANTHER" id="PTHR42932">
    <property type="entry name" value="GENERAL STRESS PROTEIN 20U"/>
    <property type="match status" value="1"/>
</dbReference>
<name>A0A0G9MMR0_9SPHN</name>
<dbReference type="PATRIC" id="fig|502682.8.peg.2163"/>
<dbReference type="InterPro" id="IPR023188">
    <property type="entry name" value="DPS_DNA-bd_CS"/>
</dbReference>
<dbReference type="GO" id="GO:0003677">
    <property type="term" value="F:DNA binding"/>
    <property type="evidence" value="ECO:0007669"/>
    <property type="project" value="UniProtKB-KW"/>
</dbReference>
<organism evidence="4 5">
    <name type="scientific">Aurantiacibacter gangjinensis</name>
    <dbReference type="NCBI Taxonomy" id="502682"/>
    <lineage>
        <taxon>Bacteria</taxon>
        <taxon>Pseudomonadati</taxon>
        <taxon>Pseudomonadota</taxon>
        <taxon>Alphaproteobacteria</taxon>
        <taxon>Sphingomonadales</taxon>
        <taxon>Erythrobacteraceae</taxon>
        <taxon>Aurantiacibacter</taxon>
    </lineage>
</organism>
<dbReference type="SUPFAM" id="SSF47240">
    <property type="entry name" value="Ferritin-like"/>
    <property type="match status" value="1"/>
</dbReference>
<dbReference type="PANTHER" id="PTHR42932:SF3">
    <property type="entry name" value="DNA PROTECTION DURING STARVATION PROTEIN"/>
    <property type="match status" value="1"/>
</dbReference>
<dbReference type="AlphaFoldDB" id="A0A0G9MMR0"/>
<dbReference type="STRING" id="502682.BMF35_a1126"/>
<evidence type="ECO:0000259" key="3">
    <source>
        <dbReference type="Pfam" id="PF00210"/>
    </source>
</evidence>
<evidence type="ECO:0000256" key="2">
    <source>
        <dbReference type="RuleBase" id="RU003875"/>
    </source>
</evidence>
<dbReference type="InterPro" id="IPR009078">
    <property type="entry name" value="Ferritin-like_SF"/>
</dbReference>
<keyword evidence="5" id="KW-1185">Reference proteome</keyword>
<dbReference type="InterPro" id="IPR008331">
    <property type="entry name" value="Ferritin_DPS_dom"/>
</dbReference>
<dbReference type="Proteomes" id="UP000053070">
    <property type="component" value="Unassembled WGS sequence"/>
</dbReference>
<dbReference type="Pfam" id="PF00210">
    <property type="entry name" value="Ferritin"/>
    <property type="match status" value="1"/>
</dbReference>